<dbReference type="SUPFAM" id="SSF56645">
    <property type="entry name" value="Acyl-CoA dehydrogenase NM domain-like"/>
    <property type="match status" value="1"/>
</dbReference>
<dbReference type="Gene3D" id="1.20.140.10">
    <property type="entry name" value="Butyryl-CoA Dehydrogenase, subunit A, domain 3"/>
    <property type="match status" value="2"/>
</dbReference>
<dbReference type="PANTHER" id="PTHR10909">
    <property type="entry name" value="ELECTRON TRANSPORT OXIDOREDUCTASE"/>
    <property type="match status" value="1"/>
</dbReference>
<accession>A0ABM0LZ27</accession>
<comment type="pathway">
    <text evidence="2">Lipid metabolism; peroxisomal fatty acid beta-oxidation.</text>
</comment>
<proteinExistence type="inferred from homology"/>
<evidence type="ECO:0000256" key="5">
    <source>
        <dbReference type="ARBA" id="ARBA00022827"/>
    </source>
</evidence>
<dbReference type="Gene3D" id="2.40.110.10">
    <property type="entry name" value="Butyryl-CoA Dehydrogenase, subunit A, domain 2"/>
    <property type="match status" value="1"/>
</dbReference>
<keyword evidence="9" id="KW-1185">Reference proteome</keyword>
<dbReference type="InterPro" id="IPR012258">
    <property type="entry name" value="Acyl-CoA_oxidase"/>
</dbReference>
<feature type="domain" description="Acyl-CoA oxidase C-terminal" evidence="7">
    <location>
        <begin position="335"/>
        <end position="486"/>
    </location>
</feature>
<evidence type="ECO:0000256" key="3">
    <source>
        <dbReference type="ARBA" id="ARBA00006288"/>
    </source>
</evidence>
<comment type="cofactor">
    <cofactor evidence="1">
        <name>FAD</name>
        <dbReference type="ChEBI" id="CHEBI:57692"/>
    </cofactor>
</comment>
<keyword evidence="5" id="KW-0274">FAD</keyword>
<feature type="domain" description="Acyl-CoA oxidase C-alpha1" evidence="8">
    <location>
        <begin position="133"/>
        <end position="294"/>
    </location>
</feature>
<keyword evidence="4" id="KW-0285">Flavoprotein</keyword>
<dbReference type="InterPro" id="IPR055060">
    <property type="entry name" value="ACOX_C_alpha1"/>
</dbReference>
<dbReference type="SUPFAM" id="SSF47203">
    <property type="entry name" value="Acyl-CoA dehydrogenase C-terminal domain-like"/>
    <property type="match status" value="2"/>
</dbReference>
<sequence length="506" mass="56797">MGTFIRGLETTATYDPTTEEFVLHTPTLSALKWWPGNLGKTVTHAVVLAQLYTRGKCYGLHPFIVQLRSLENHEPLPGITLGDIGPKLGYQSNDNGFLGFDHVRIPRRGMLMKHSQVSPDGSYTKPLQQKLAYGTMVFVRVNLVMLSSYYLSQAVTIAVRYSAVRRQTEQIPGGKEPQILDYRSQQLKLFPYLAAAYAFTFTGWSTRYRYMEVQMEMNDGNMEALPELHALSAGLKAFTSYVANEGIEVCRLSCGGHGYSQASGFPELYGLATPLVTYEGENTVMLLQTARYLMKCAATAKRGGGLPGFVLYLNQRQKGQCPARSESDLLDHGLLSDAFEHRARRTVMDAAQQIDSEVAKGNPQHVAWNNCHIYLLKAASAHCHFYVVQTFVKYINDTEMSDAVRDVLTSLCQFYALHGIWQNAGDFLQDGYMNGKQLDMVQSLVGKLLDKIRINAVALVDAFDFRDELLCSKLGKYDGNVYEAMYVHDSYYKYLRPMMQSSKAKL</sequence>
<keyword evidence="6" id="KW-0560">Oxidoreductase</keyword>
<dbReference type="InterPro" id="IPR036250">
    <property type="entry name" value="AcylCo_DH-like_C"/>
</dbReference>
<evidence type="ECO:0000259" key="8">
    <source>
        <dbReference type="Pfam" id="PF22924"/>
    </source>
</evidence>
<dbReference type="Proteomes" id="UP000694865">
    <property type="component" value="Unplaced"/>
</dbReference>
<comment type="similarity">
    <text evidence="3">Belongs to the acyl-CoA oxidase family.</text>
</comment>
<evidence type="ECO:0000256" key="4">
    <source>
        <dbReference type="ARBA" id="ARBA00022630"/>
    </source>
</evidence>
<gene>
    <name evidence="10" type="primary">LOC100376559</name>
</gene>
<reference evidence="10" key="1">
    <citation type="submission" date="2025-08" db="UniProtKB">
        <authorList>
            <consortium name="RefSeq"/>
        </authorList>
    </citation>
    <scope>IDENTIFICATION</scope>
    <source>
        <tissue evidence="10">Testes</tissue>
    </source>
</reference>
<name>A0ABM0LZ27_SACKO</name>
<dbReference type="InterPro" id="IPR046373">
    <property type="entry name" value="Acyl-CoA_Oxase/DH_mid-dom_sf"/>
</dbReference>
<evidence type="ECO:0000256" key="1">
    <source>
        <dbReference type="ARBA" id="ARBA00001974"/>
    </source>
</evidence>
<dbReference type="PANTHER" id="PTHR10909:SF250">
    <property type="entry name" value="PEROXISOMAL ACYL-COENZYME A OXIDASE 1"/>
    <property type="match status" value="1"/>
</dbReference>
<evidence type="ECO:0000256" key="2">
    <source>
        <dbReference type="ARBA" id="ARBA00004846"/>
    </source>
</evidence>
<organism evidence="9 10">
    <name type="scientific">Saccoglossus kowalevskii</name>
    <name type="common">Acorn worm</name>
    <dbReference type="NCBI Taxonomy" id="10224"/>
    <lineage>
        <taxon>Eukaryota</taxon>
        <taxon>Metazoa</taxon>
        <taxon>Hemichordata</taxon>
        <taxon>Enteropneusta</taxon>
        <taxon>Harrimaniidae</taxon>
        <taxon>Saccoglossus</taxon>
    </lineage>
</organism>
<evidence type="ECO:0000259" key="7">
    <source>
        <dbReference type="Pfam" id="PF01756"/>
    </source>
</evidence>
<evidence type="ECO:0000313" key="10">
    <source>
        <dbReference type="RefSeq" id="XP_006813018.1"/>
    </source>
</evidence>
<protein>
    <submittedName>
        <fullName evidence="10">Peroxisomal acyl-coenzyme A oxidase 1-like</fullName>
    </submittedName>
</protein>
<dbReference type="Pfam" id="PF01756">
    <property type="entry name" value="ACOX"/>
    <property type="match status" value="1"/>
</dbReference>
<evidence type="ECO:0000256" key="6">
    <source>
        <dbReference type="ARBA" id="ARBA00023002"/>
    </source>
</evidence>
<dbReference type="RefSeq" id="XP_006813018.1">
    <property type="nucleotide sequence ID" value="XM_006812955.1"/>
</dbReference>
<dbReference type="GeneID" id="100376559"/>
<dbReference type="Pfam" id="PF22924">
    <property type="entry name" value="ACOX_C_alpha1"/>
    <property type="match status" value="1"/>
</dbReference>
<dbReference type="InterPro" id="IPR002655">
    <property type="entry name" value="Acyl-CoA_oxidase_C"/>
</dbReference>
<evidence type="ECO:0000313" key="9">
    <source>
        <dbReference type="Proteomes" id="UP000694865"/>
    </source>
</evidence>
<dbReference type="InterPro" id="IPR009100">
    <property type="entry name" value="AcylCoA_DH/oxidase_NM_dom_sf"/>
</dbReference>